<sequence length="338" mass="38305">MPRVQWIKLKFAVDSVSLDFVLTVPAMWPDKAKMNTLRCAESAGYGNTGSIRLISEPEAAAIHALHASNAGGGNVDLITFSIVELELNFRLKEDILGRGSLCGSIKPMCSISGWDRDTVEKAMHRFEMVIKRTFHGEVKQESLFPIPRIADDGISMPNLEEVHNLVSNQMKTSKKKVKALFLVGGFGQSPYPREYLRNSLPQDIESYFHGHYRIQGKEWFIQKVLDTQDIGTATTNSFQGNDIKEAESIQTFWCQQQLVSERNFDSIRVTLYQLDTPAGEAPSLYFKRQGTLPIRVGHDNKGYYEVNFEIRATYFSTHCEYALWYKGQNHGSVKVDYS</sequence>
<proteinExistence type="predicted"/>
<dbReference type="PANTHER" id="PTHR14187:SF82">
    <property type="entry name" value="FAMILY CHAPERONE, PUTATIVE (AFU_ORTHOLOGUE AFUA_7G08575)-RELATED"/>
    <property type="match status" value="1"/>
</dbReference>
<name>A0A5N7C552_PETAA</name>
<gene>
    <name evidence="1" type="ORF">BDV23DRAFT_173533</name>
</gene>
<dbReference type="Proteomes" id="UP000326877">
    <property type="component" value="Unassembled WGS sequence"/>
</dbReference>
<dbReference type="AlphaFoldDB" id="A0A5N7C552"/>
<dbReference type="PANTHER" id="PTHR14187">
    <property type="entry name" value="ALPHA KINASE/ELONGATION FACTOR 2 KINASE"/>
    <property type="match status" value="1"/>
</dbReference>
<evidence type="ECO:0000313" key="1">
    <source>
        <dbReference type="EMBL" id="KAE8388817.1"/>
    </source>
</evidence>
<protein>
    <submittedName>
        <fullName evidence="1">Uncharacterized protein</fullName>
    </submittedName>
</protein>
<dbReference type="SUPFAM" id="SSF53067">
    <property type="entry name" value="Actin-like ATPase domain"/>
    <property type="match status" value="1"/>
</dbReference>
<dbReference type="Gene3D" id="3.30.420.40">
    <property type="match status" value="1"/>
</dbReference>
<dbReference type="EMBL" id="ML735273">
    <property type="protein sequence ID" value="KAE8388817.1"/>
    <property type="molecule type" value="Genomic_DNA"/>
</dbReference>
<dbReference type="InterPro" id="IPR043129">
    <property type="entry name" value="ATPase_NBD"/>
</dbReference>
<dbReference type="CDD" id="cd10170">
    <property type="entry name" value="ASKHA_NBD_HSP70"/>
    <property type="match status" value="1"/>
</dbReference>
<reference evidence="1" key="1">
    <citation type="submission" date="2019-04" db="EMBL/GenBank/DDBJ databases">
        <title>Friends and foes A comparative genomics studyof 23 Aspergillus species from section Flavi.</title>
        <authorList>
            <consortium name="DOE Joint Genome Institute"/>
            <person name="Kjaerbolling I."/>
            <person name="Vesth T."/>
            <person name="Frisvad J.C."/>
            <person name="Nybo J.L."/>
            <person name="Theobald S."/>
            <person name="Kildgaard S."/>
            <person name="Isbrandt T."/>
            <person name="Kuo A."/>
            <person name="Sato A."/>
            <person name="Lyhne E.K."/>
            <person name="Kogle M.E."/>
            <person name="Wiebenga A."/>
            <person name="Kun R.S."/>
            <person name="Lubbers R.J."/>
            <person name="Makela M.R."/>
            <person name="Barry K."/>
            <person name="Chovatia M."/>
            <person name="Clum A."/>
            <person name="Daum C."/>
            <person name="Haridas S."/>
            <person name="He G."/>
            <person name="LaButti K."/>
            <person name="Lipzen A."/>
            <person name="Mondo S."/>
            <person name="Riley R."/>
            <person name="Salamov A."/>
            <person name="Simmons B.A."/>
            <person name="Magnuson J.K."/>
            <person name="Henrissat B."/>
            <person name="Mortensen U.H."/>
            <person name="Larsen T.O."/>
            <person name="Devries R.P."/>
            <person name="Grigoriev I.V."/>
            <person name="Machida M."/>
            <person name="Baker S.E."/>
            <person name="Andersen M.R."/>
        </authorList>
    </citation>
    <scope>NUCLEOTIDE SEQUENCE [LARGE SCALE GENOMIC DNA]</scope>
    <source>
        <strain evidence="1">IBT 14317</strain>
    </source>
</reference>
<dbReference type="OrthoDB" id="2963168at2759"/>
<organism evidence="1">
    <name type="scientific">Petromyces alliaceus</name>
    <name type="common">Aspergillus alliaceus</name>
    <dbReference type="NCBI Taxonomy" id="209559"/>
    <lineage>
        <taxon>Eukaryota</taxon>
        <taxon>Fungi</taxon>
        <taxon>Dikarya</taxon>
        <taxon>Ascomycota</taxon>
        <taxon>Pezizomycotina</taxon>
        <taxon>Eurotiomycetes</taxon>
        <taxon>Eurotiomycetidae</taxon>
        <taxon>Eurotiales</taxon>
        <taxon>Aspergillaceae</taxon>
        <taxon>Aspergillus</taxon>
        <taxon>Aspergillus subgen. Circumdati</taxon>
    </lineage>
</organism>
<accession>A0A5N7C552</accession>